<dbReference type="InterPro" id="IPR036047">
    <property type="entry name" value="F-box-like_dom_sf"/>
</dbReference>
<evidence type="ECO:0000259" key="2">
    <source>
        <dbReference type="PROSITE" id="PS50181"/>
    </source>
</evidence>
<evidence type="ECO:0000256" key="1">
    <source>
        <dbReference type="SAM" id="MobiDB-lite"/>
    </source>
</evidence>
<dbReference type="OrthoDB" id="1298252at2759"/>
<evidence type="ECO:0000313" key="4">
    <source>
        <dbReference type="Proteomes" id="UP000541444"/>
    </source>
</evidence>
<dbReference type="Pfam" id="PF08387">
    <property type="entry name" value="FBD"/>
    <property type="match status" value="1"/>
</dbReference>
<dbReference type="SUPFAM" id="SSF81383">
    <property type="entry name" value="F-box domain"/>
    <property type="match status" value="1"/>
</dbReference>
<dbReference type="AlphaFoldDB" id="A0A7J7MUJ2"/>
<dbReference type="PROSITE" id="PS50181">
    <property type="entry name" value="FBOX"/>
    <property type="match status" value="1"/>
</dbReference>
<feature type="region of interest" description="Disordered" evidence="1">
    <location>
        <begin position="1"/>
        <end position="29"/>
    </location>
</feature>
<name>A0A7J7MUJ2_9MAGN</name>
<dbReference type="InterPro" id="IPR050232">
    <property type="entry name" value="FBL13/AtMIF1-like"/>
</dbReference>
<dbReference type="Proteomes" id="UP000541444">
    <property type="component" value="Unassembled WGS sequence"/>
</dbReference>
<comment type="caution">
    <text evidence="3">The sequence shown here is derived from an EMBL/GenBank/DDBJ whole genome shotgun (WGS) entry which is preliminary data.</text>
</comment>
<dbReference type="InterPro" id="IPR006566">
    <property type="entry name" value="FBD"/>
</dbReference>
<organism evidence="3 4">
    <name type="scientific">Kingdonia uniflora</name>
    <dbReference type="NCBI Taxonomy" id="39325"/>
    <lineage>
        <taxon>Eukaryota</taxon>
        <taxon>Viridiplantae</taxon>
        <taxon>Streptophyta</taxon>
        <taxon>Embryophyta</taxon>
        <taxon>Tracheophyta</taxon>
        <taxon>Spermatophyta</taxon>
        <taxon>Magnoliopsida</taxon>
        <taxon>Ranunculales</taxon>
        <taxon>Circaeasteraceae</taxon>
        <taxon>Kingdonia</taxon>
    </lineage>
</organism>
<dbReference type="Pfam" id="PF00646">
    <property type="entry name" value="F-box"/>
    <property type="match status" value="1"/>
</dbReference>
<accession>A0A7J7MUJ2</accession>
<sequence>MDVGASTRNSKMKKRSTRKNNGNGENRISDLPDTVLHNILSMLPTKYAVRTTVLSMRWKHMWTSVDNLELCDEMLCNVVYIKKFSLSCKGCNASRVNAWISAAVSRKILQLVIRIEVDQQHFVFPRSLFKHDTFTELTLEMNQVPINIPMSITFSRLKILHLNCIQFVGEPSVSLHCLLCSILEELTLKNCTWPDIKTFNIFTPVFRILTIDGLAGDCEINVFAKHLISLNYELDDRSKYSLHILSIENAVIGVPIFDNVSDFQASLLMAFLQFSPNLESLIFPEGIHAHPFQEDDWIIEKLPLCLLSHLKSVELGVFDGNETEFRLIMFLLEN</sequence>
<gene>
    <name evidence="3" type="ORF">GIB67_040089</name>
</gene>
<dbReference type="InterPro" id="IPR055357">
    <property type="entry name" value="LRR_At1g61320_AtMIF1"/>
</dbReference>
<feature type="domain" description="F-box" evidence="2">
    <location>
        <begin position="25"/>
        <end position="78"/>
    </location>
</feature>
<dbReference type="CDD" id="cd22160">
    <property type="entry name" value="F-box_AtFBL13-like"/>
    <property type="match status" value="1"/>
</dbReference>
<dbReference type="PANTHER" id="PTHR31900">
    <property type="entry name" value="F-BOX/RNI SUPERFAMILY PROTEIN-RELATED"/>
    <property type="match status" value="1"/>
</dbReference>
<dbReference type="InterPro" id="IPR001810">
    <property type="entry name" value="F-box_dom"/>
</dbReference>
<dbReference type="EMBL" id="JACGCM010001219">
    <property type="protein sequence ID" value="KAF6158575.1"/>
    <property type="molecule type" value="Genomic_DNA"/>
</dbReference>
<keyword evidence="4" id="KW-1185">Reference proteome</keyword>
<dbReference type="InterPro" id="IPR053781">
    <property type="entry name" value="F-box_AtFBL13-like"/>
</dbReference>
<evidence type="ECO:0000313" key="3">
    <source>
        <dbReference type="EMBL" id="KAF6158575.1"/>
    </source>
</evidence>
<dbReference type="PANTHER" id="PTHR31900:SF30">
    <property type="entry name" value="SUPERFAMILY PROTEIN, PUTATIVE-RELATED"/>
    <property type="match status" value="1"/>
</dbReference>
<protein>
    <recommendedName>
        <fullName evidence="2">F-box domain-containing protein</fullName>
    </recommendedName>
</protein>
<dbReference type="Pfam" id="PF23622">
    <property type="entry name" value="LRR_At1g61320_AtMIF1"/>
    <property type="match status" value="1"/>
</dbReference>
<proteinExistence type="predicted"/>
<reference evidence="3 4" key="1">
    <citation type="journal article" date="2020" name="IScience">
        <title>Genome Sequencing of the Endangered Kingdonia uniflora (Circaeasteraceae, Ranunculales) Reveals Potential Mechanisms of Evolutionary Specialization.</title>
        <authorList>
            <person name="Sun Y."/>
            <person name="Deng T."/>
            <person name="Zhang A."/>
            <person name="Moore M.J."/>
            <person name="Landis J.B."/>
            <person name="Lin N."/>
            <person name="Zhang H."/>
            <person name="Zhang X."/>
            <person name="Huang J."/>
            <person name="Zhang X."/>
            <person name="Sun H."/>
            <person name="Wang H."/>
        </authorList>
    </citation>
    <scope>NUCLEOTIDE SEQUENCE [LARGE SCALE GENOMIC DNA]</scope>
    <source>
        <strain evidence="3">TB1705</strain>
        <tissue evidence="3">Leaf</tissue>
    </source>
</reference>